<dbReference type="EMBL" id="QRVA01000005">
    <property type="protein sequence ID" value="RGS18180.1"/>
    <property type="molecule type" value="Genomic_DNA"/>
</dbReference>
<comment type="caution">
    <text evidence="6">The sequence shown here is derived from an EMBL/GenBank/DDBJ whole genome shotgun (WGS) entry which is preliminary data.</text>
</comment>
<dbReference type="Proteomes" id="UP000285236">
    <property type="component" value="Unassembled WGS sequence"/>
</dbReference>
<accession>A0A3E5E8E2</accession>
<evidence type="ECO:0000313" key="9">
    <source>
        <dbReference type="Proteomes" id="UP000284548"/>
    </source>
</evidence>
<sequence length="61" mass="6727">MERLFFFVIAVALAFGVGCLGRNRKIGFGWAFGISLINVVIGLIVVLCSKKKTPNELEKKN</sequence>
<protein>
    <submittedName>
        <fullName evidence="6">Uncharacterized protein</fullName>
    </submittedName>
</protein>
<dbReference type="AlphaFoldDB" id="A0A3E5E8E2"/>
<keyword evidence="1" id="KW-0812">Transmembrane</keyword>
<dbReference type="EMBL" id="JAPDVD010000001">
    <property type="protein sequence ID" value="MCW4137835.1"/>
    <property type="molecule type" value="Genomic_DNA"/>
</dbReference>
<evidence type="ECO:0000313" key="2">
    <source>
        <dbReference type="EMBL" id="MCW4131870.1"/>
    </source>
</evidence>
<dbReference type="Proteomes" id="UP000285776">
    <property type="component" value="Unassembled WGS sequence"/>
</dbReference>
<dbReference type="Proteomes" id="UP000283872">
    <property type="component" value="Unassembled WGS sequence"/>
</dbReference>
<dbReference type="Proteomes" id="UP001209417">
    <property type="component" value="Unassembled WGS sequence"/>
</dbReference>
<dbReference type="EMBL" id="QSAV01000046">
    <property type="protein sequence ID" value="RGW76296.1"/>
    <property type="molecule type" value="Genomic_DNA"/>
</dbReference>
<keyword evidence="1" id="KW-0472">Membrane</keyword>
<dbReference type="Proteomes" id="UP000284548">
    <property type="component" value="Unassembled WGS sequence"/>
</dbReference>
<gene>
    <name evidence="7" type="ORF">DW192_05475</name>
    <name evidence="6" type="ORF">DWV53_12190</name>
    <name evidence="5" type="ORF">DWW35_12940</name>
    <name evidence="4" type="ORF">DWY11_03835</name>
    <name evidence="3" type="ORF">ONT01_08615</name>
    <name evidence="2" type="ORF">ONT19_09805</name>
</gene>
<evidence type="ECO:0000313" key="8">
    <source>
        <dbReference type="Proteomes" id="UP000283872"/>
    </source>
</evidence>
<evidence type="ECO:0000313" key="6">
    <source>
        <dbReference type="EMBL" id="RGW76296.1"/>
    </source>
</evidence>
<dbReference type="RefSeq" id="WP_117586369.1">
    <property type="nucleotide sequence ID" value="NZ_CATKVV010000004.1"/>
</dbReference>
<evidence type="ECO:0000256" key="1">
    <source>
        <dbReference type="SAM" id="Phobius"/>
    </source>
</evidence>
<feature type="transmembrane region" description="Helical" evidence="1">
    <location>
        <begin position="29"/>
        <end position="49"/>
    </location>
</feature>
<evidence type="ECO:0000313" key="3">
    <source>
        <dbReference type="EMBL" id="MCW4137835.1"/>
    </source>
</evidence>
<reference evidence="2" key="2">
    <citation type="submission" date="2022-11" db="EMBL/GenBank/DDBJ databases">
        <title>Genomic repertoires linked with pathogenic potency of arthritogenic Prevotella copri isolated from the gut of rheumatoid arthritis patients.</title>
        <authorList>
            <person name="Nii T."/>
            <person name="Maeda Y."/>
            <person name="Motooka D."/>
            <person name="Naito M."/>
            <person name="Matsumoto Y."/>
            <person name="Ogawa T."/>
            <person name="Oguro-Igashira E."/>
            <person name="Kishikawa T."/>
            <person name="Yamashita M."/>
            <person name="Koizumi S."/>
            <person name="Kurakawa T."/>
            <person name="Okumura R."/>
            <person name="Kayama H."/>
            <person name="Murakami M."/>
            <person name="Sakaguchi T."/>
            <person name="Das B."/>
            <person name="Nakamura S."/>
            <person name="Okada Y."/>
            <person name="Kumanogoh A."/>
            <person name="Takeda K."/>
        </authorList>
    </citation>
    <scope>NUCLEOTIDE SEQUENCE</scope>
    <source>
        <strain evidence="2">H019-1</strain>
        <strain evidence="3">H105_2-2</strain>
    </source>
</reference>
<evidence type="ECO:0000313" key="11">
    <source>
        <dbReference type="Proteomes" id="UP000285776"/>
    </source>
</evidence>
<evidence type="ECO:0000313" key="5">
    <source>
        <dbReference type="EMBL" id="RGU92252.1"/>
    </source>
</evidence>
<dbReference type="EMBL" id="QRKB01000009">
    <property type="protein sequence ID" value="RHH83662.1"/>
    <property type="molecule type" value="Genomic_DNA"/>
</dbReference>
<reference evidence="8 9" key="1">
    <citation type="submission" date="2018-08" db="EMBL/GenBank/DDBJ databases">
        <title>A genome reference for cultivated species of the human gut microbiota.</title>
        <authorList>
            <person name="Zou Y."/>
            <person name="Xue W."/>
            <person name="Luo G."/>
        </authorList>
    </citation>
    <scope>NUCLEOTIDE SEQUENCE [LARGE SCALE GENOMIC DNA]</scope>
    <source>
        <strain evidence="6 11">AF10-17</strain>
        <strain evidence="5 10">AF15-25</strain>
        <strain evidence="4 8">AF24-12</strain>
        <strain evidence="7 9">AM16-54</strain>
    </source>
</reference>
<proteinExistence type="predicted"/>
<keyword evidence="1" id="KW-1133">Transmembrane helix</keyword>
<evidence type="ECO:0000313" key="10">
    <source>
        <dbReference type="Proteomes" id="UP000285236"/>
    </source>
</evidence>
<dbReference type="EMBL" id="JAPDVG010000001">
    <property type="protein sequence ID" value="MCW4131870.1"/>
    <property type="molecule type" value="Genomic_DNA"/>
</dbReference>
<dbReference type="Proteomes" id="UP001208620">
    <property type="component" value="Unassembled WGS sequence"/>
</dbReference>
<evidence type="ECO:0000313" key="7">
    <source>
        <dbReference type="EMBL" id="RHH83662.1"/>
    </source>
</evidence>
<evidence type="ECO:0000313" key="4">
    <source>
        <dbReference type="EMBL" id="RGS18180.1"/>
    </source>
</evidence>
<dbReference type="PROSITE" id="PS51257">
    <property type="entry name" value="PROKAR_LIPOPROTEIN"/>
    <property type="match status" value="1"/>
</dbReference>
<dbReference type="EMBL" id="QRYP01000045">
    <property type="protein sequence ID" value="RGU92252.1"/>
    <property type="molecule type" value="Genomic_DNA"/>
</dbReference>
<organism evidence="6 11">
    <name type="scientific">Segatella copri</name>
    <dbReference type="NCBI Taxonomy" id="165179"/>
    <lineage>
        <taxon>Bacteria</taxon>
        <taxon>Pseudomonadati</taxon>
        <taxon>Bacteroidota</taxon>
        <taxon>Bacteroidia</taxon>
        <taxon>Bacteroidales</taxon>
        <taxon>Prevotellaceae</taxon>
        <taxon>Segatella</taxon>
    </lineage>
</organism>
<name>A0A3E5E8E2_9BACT</name>